<evidence type="ECO:0000313" key="2">
    <source>
        <dbReference type="EMBL" id="TNV78849.1"/>
    </source>
</evidence>
<keyword evidence="3" id="KW-1185">Reference proteome</keyword>
<dbReference type="Proteomes" id="UP000785679">
    <property type="component" value="Unassembled WGS sequence"/>
</dbReference>
<evidence type="ECO:0000256" key="1">
    <source>
        <dbReference type="SAM" id="MobiDB-lite"/>
    </source>
</evidence>
<name>A0A8J8NR78_HALGN</name>
<protein>
    <submittedName>
        <fullName evidence="2">Uncharacterized protein</fullName>
    </submittedName>
</protein>
<evidence type="ECO:0000313" key="3">
    <source>
        <dbReference type="Proteomes" id="UP000785679"/>
    </source>
</evidence>
<comment type="caution">
    <text evidence="2">The sequence shown here is derived from an EMBL/GenBank/DDBJ whole genome shotgun (WGS) entry which is preliminary data.</text>
</comment>
<organism evidence="2 3">
    <name type="scientific">Halteria grandinella</name>
    <dbReference type="NCBI Taxonomy" id="5974"/>
    <lineage>
        <taxon>Eukaryota</taxon>
        <taxon>Sar</taxon>
        <taxon>Alveolata</taxon>
        <taxon>Ciliophora</taxon>
        <taxon>Intramacronucleata</taxon>
        <taxon>Spirotrichea</taxon>
        <taxon>Stichotrichia</taxon>
        <taxon>Sporadotrichida</taxon>
        <taxon>Halteriidae</taxon>
        <taxon>Halteria</taxon>
    </lineage>
</organism>
<accession>A0A8J8NR78</accession>
<sequence length="75" mass="7949">MGVQKGNWEGQVHGQEGKELGGVSEEAEGDEVEGTGGQQAIVRAALAASDDYPNSGKRRRQLLLPAHPFSPLHAQ</sequence>
<reference evidence="2" key="1">
    <citation type="submission" date="2019-06" db="EMBL/GenBank/DDBJ databases">
        <authorList>
            <person name="Zheng W."/>
        </authorList>
    </citation>
    <scope>NUCLEOTIDE SEQUENCE</scope>
    <source>
        <strain evidence="2">QDHG01</strain>
    </source>
</reference>
<dbReference type="EMBL" id="RRYP01009749">
    <property type="protein sequence ID" value="TNV78849.1"/>
    <property type="molecule type" value="Genomic_DNA"/>
</dbReference>
<dbReference type="AlphaFoldDB" id="A0A8J8NR78"/>
<gene>
    <name evidence="2" type="ORF">FGO68_gene9298</name>
</gene>
<feature type="region of interest" description="Disordered" evidence="1">
    <location>
        <begin position="1"/>
        <end position="75"/>
    </location>
</feature>
<proteinExistence type="predicted"/>